<keyword evidence="1" id="KW-1133">Transmembrane helix</keyword>
<dbReference type="EMBL" id="CP011497">
    <property type="protein sequence ID" value="AKJ12311.1"/>
    <property type="molecule type" value="Genomic_DNA"/>
</dbReference>
<name>A0ABM5TMZ8_9ACTN</name>
<dbReference type="Proteomes" id="UP000035366">
    <property type="component" value="Chromosome"/>
</dbReference>
<evidence type="ECO:0000313" key="3">
    <source>
        <dbReference type="Proteomes" id="UP000035366"/>
    </source>
</evidence>
<organism evidence="2 3">
    <name type="scientific">Streptomyces incarnatus</name>
    <dbReference type="NCBI Taxonomy" id="665007"/>
    <lineage>
        <taxon>Bacteria</taxon>
        <taxon>Bacillati</taxon>
        <taxon>Actinomycetota</taxon>
        <taxon>Actinomycetes</taxon>
        <taxon>Kitasatosporales</taxon>
        <taxon>Streptomycetaceae</taxon>
        <taxon>Streptomyces</taxon>
    </lineage>
</organism>
<keyword evidence="3" id="KW-1185">Reference proteome</keyword>
<keyword evidence="1" id="KW-0472">Membrane</keyword>
<feature type="transmembrane region" description="Helical" evidence="1">
    <location>
        <begin position="12"/>
        <end position="34"/>
    </location>
</feature>
<accession>A0ABM5TMZ8</accession>
<protein>
    <submittedName>
        <fullName evidence="2">Membrane protein</fullName>
    </submittedName>
</protein>
<sequence>MESPERPGRRRTAALVAGAAVLGVVAGVCTGYVVQADRAPTKLPSLSQPVVAQAKGPVEPLSAAYDRRVKTDGDLRKLLLKRPKGARATDFGSADGWLDLGDYASDFKKPAEAFRYELQGEFRRAAQTSWHSGTYFVDIRLVQYHQVAKPTAAKRVEDQRYWAEREPNTGSRPLPGTGDGMVYVHRTPETKSGYLPEYTAEAVASRGDIYMDIWISDAKPIPESKVMDLAKRQVAQL</sequence>
<dbReference type="RefSeq" id="WP_244189445.1">
    <property type="nucleotide sequence ID" value="NZ_CP011497.1"/>
</dbReference>
<gene>
    <name evidence="2" type="ORF">ABB07_20445</name>
</gene>
<reference evidence="2 3" key="1">
    <citation type="journal article" date="2015" name="ISME J.">
        <title>Draft Genome Sequence of Streptomyces incarnatus NRRL8089, which Produces the Nucleoside Antibiotic Sinefungin.</title>
        <authorList>
            <person name="Oshima K."/>
            <person name="Hattori M."/>
            <person name="Shimizu H."/>
            <person name="Fukuda K."/>
            <person name="Nemoto M."/>
            <person name="Inagaki K."/>
            <person name="Tamura T."/>
        </authorList>
    </citation>
    <scope>NUCLEOTIDE SEQUENCE [LARGE SCALE GENOMIC DNA]</scope>
    <source>
        <strain evidence="2 3">NRRL 8089</strain>
    </source>
</reference>
<evidence type="ECO:0000256" key="1">
    <source>
        <dbReference type="SAM" id="Phobius"/>
    </source>
</evidence>
<evidence type="ECO:0000313" key="2">
    <source>
        <dbReference type="EMBL" id="AKJ12311.1"/>
    </source>
</evidence>
<proteinExistence type="predicted"/>
<keyword evidence="1" id="KW-0812">Transmembrane</keyword>